<dbReference type="InterPro" id="IPR000073">
    <property type="entry name" value="AB_hydrolase_1"/>
</dbReference>
<feature type="domain" description="AB hydrolase-1" evidence="1">
    <location>
        <begin position="22"/>
        <end position="253"/>
    </location>
</feature>
<name>A0A5N6S732_9BIFI</name>
<dbReference type="GO" id="GO:0016787">
    <property type="term" value="F:hydrolase activity"/>
    <property type="evidence" value="ECO:0007669"/>
    <property type="project" value="UniProtKB-KW"/>
</dbReference>
<dbReference type="SUPFAM" id="SSF53474">
    <property type="entry name" value="alpha/beta-Hydrolases"/>
    <property type="match status" value="1"/>
</dbReference>
<comment type="caution">
    <text evidence="2">The sequence shown here is derived from an EMBL/GenBank/DDBJ whole genome shotgun (WGS) entry which is preliminary data.</text>
</comment>
<evidence type="ECO:0000313" key="3">
    <source>
        <dbReference type="Proteomes" id="UP000325415"/>
    </source>
</evidence>
<dbReference type="AlphaFoldDB" id="A0A5N6S732"/>
<organism evidence="2 3">
    <name type="scientific">Bifidobacterium tibiigranuli</name>
    <dbReference type="NCBI Taxonomy" id="2172043"/>
    <lineage>
        <taxon>Bacteria</taxon>
        <taxon>Bacillati</taxon>
        <taxon>Actinomycetota</taxon>
        <taxon>Actinomycetes</taxon>
        <taxon>Bifidobacteriales</taxon>
        <taxon>Bifidobacteriaceae</taxon>
        <taxon>Bifidobacterium</taxon>
    </lineage>
</organism>
<dbReference type="Proteomes" id="UP000325415">
    <property type="component" value="Unassembled WGS sequence"/>
</dbReference>
<dbReference type="Gene3D" id="3.40.50.1820">
    <property type="entry name" value="alpha/beta hydrolase"/>
    <property type="match status" value="1"/>
</dbReference>
<dbReference type="InterPro" id="IPR029058">
    <property type="entry name" value="AB_hydrolase_fold"/>
</dbReference>
<evidence type="ECO:0000313" key="2">
    <source>
        <dbReference type="EMBL" id="KAE8129212.1"/>
    </source>
</evidence>
<keyword evidence="3" id="KW-1185">Reference proteome</keyword>
<reference evidence="2 3" key="1">
    <citation type="submission" date="2018-04" db="EMBL/GenBank/DDBJ databases">
        <authorList>
            <person name="Eckel V.P."/>
            <person name="Vogel R.F."/>
        </authorList>
    </citation>
    <scope>NUCLEOTIDE SEQUENCE [LARGE SCALE GENOMIC DNA]</scope>
    <source>
        <strain evidence="3">TMW 2.1764</strain>
    </source>
</reference>
<keyword evidence="2" id="KW-0378">Hydrolase</keyword>
<proteinExistence type="predicted"/>
<dbReference type="Pfam" id="PF00561">
    <property type="entry name" value="Abhydrolase_1"/>
    <property type="match status" value="1"/>
</dbReference>
<sequence length="274" mass="30692">MGECAAMGNEHIFVRKIGEGFPIVMLHGFPLDHHSLLPLEQCFSQHDHWQRYYIDLPGLGQSRDGFDIRSASDVLKALSDYLTEEFAETDFAIVGYSFGGLLASALAAQYGDRIRSMFLLAPETVAADNARTLPKKTVYYVSDLPHDAAEQEVAAYRATAVVESAENFELFKRYILPGLMGSSENEAVRYLAENPALAKTAAEYMSQYRRPVTIVVGENDTMVGYEDAFALYRTLQEATYVCLPKAGHTLHLDQAESVQCVFRRWLSDLSQQLR</sequence>
<gene>
    <name evidence="2" type="ORF">DDE84_03850</name>
</gene>
<dbReference type="InterPro" id="IPR050266">
    <property type="entry name" value="AB_hydrolase_sf"/>
</dbReference>
<dbReference type="EMBL" id="QDAG01000003">
    <property type="protein sequence ID" value="KAE8129212.1"/>
    <property type="molecule type" value="Genomic_DNA"/>
</dbReference>
<accession>A0A5N6S732</accession>
<dbReference type="PRINTS" id="PR00111">
    <property type="entry name" value="ABHYDROLASE"/>
</dbReference>
<protein>
    <submittedName>
        <fullName evidence="2">Alpha/beta hydrolase</fullName>
    </submittedName>
</protein>
<dbReference type="PANTHER" id="PTHR43798">
    <property type="entry name" value="MONOACYLGLYCEROL LIPASE"/>
    <property type="match status" value="1"/>
</dbReference>
<evidence type="ECO:0000259" key="1">
    <source>
        <dbReference type="Pfam" id="PF00561"/>
    </source>
</evidence>